<protein>
    <submittedName>
        <fullName evidence="2">Uncharacterized protein</fullName>
    </submittedName>
</protein>
<reference evidence="2" key="2">
    <citation type="journal article" date="2023" name="Int. J. Mol. Sci.">
        <title>De Novo Assembly and Annotation of 11 Diverse Shrub Willow (Salix) Genomes Reveals Novel Gene Organization in Sex-Linked Regions.</title>
        <authorList>
            <person name="Hyden B."/>
            <person name="Feng K."/>
            <person name="Yates T.B."/>
            <person name="Jawdy S."/>
            <person name="Cereghino C."/>
            <person name="Smart L.B."/>
            <person name="Muchero W."/>
        </authorList>
    </citation>
    <scope>NUCLEOTIDE SEQUENCE</scope>
    <source>
        <tissue evidence="2">Shoot tip</tissue>
    </source>
</reference>
<organism evidence="2 3">
    <name type="scientific">Salix suchowensis</name>
    <dbReference type="NCBI Taxonomy" id="1278906"/>
    <lineage>
        <taxon>Eukaryota</taxon>
        <taxon>Viridiplantae</taxon>
        <taxon>Streptophyta</taxon>
        <taxon>Embryophyta</taxon>
        <taxon>Tracheophyta</taxon>
        <taxon>Spermatophyta</taxon>
        <taxon>Magnoliopsida</taxon>
        <taxon>eudicotyledons</taxon>
        <taxon>Gunneridae</taxon>
        <taxon>Pentapetalae</taxon>
        <taxon>rosids</taxon>
        <taxon>fabids</taxon>
        <taxon>Malpighiales</taxon>
        <taxon>Salicaceae</taxon>
        <taxon>Saliceae</taxon>
        <taxon>Salix</taxon>
    </lineage>
</organism>
<evidence type="ECO:0000256" key="1">
    <source>
        <dbReference type="SAM" id="MobiDB-lite"/>
    </source>
</evidence>
<evidence type="ECO:0000313" key="2">
    <source>
        <dbReference type="EMBL" id="KAJ6391748.1"/>
    </source>
</evidence>
<accession>A0ABQ9BX13</accession>
<reference evidence="2" key="1">
    <citation type="submission" date="2022-10" db="EMBL/GenBank/DDBJ databases">
        <authorList>
            <person name="Hyden B.L."/>
            <person name="Feng K."/>
            <person name="Yates T."/>
            <person name="Jawdy S."/>
            <person name="Smart L.B."/>
            <person name="Muchero W."/>
        </authorList>
    </citation>
    <scope>NUCLEOTIDE SEQUENCE</scope>
    <source>
        <tissue evidence="2">Shoot tip</tissue>
    </source>
</reference>
<dbReference type="Proteomes" id="UP001141253">
    <property type="component" value="Chromosome 2"/>
</dbReference>
<keyword evidence="3" id="KW-1185">Reference proteome</keyword>
<gene>
    <name evidence="2" type="ORF">OIU77_025671</name>
</gene>
<evidence type="ECO:0000313" key="3">
    <source>
        <dbReference type="Proteomes" id="UP001141253"/>
    </source>
</evidence>
<dbReference type="EMBL" id="JAPFFI010000006">
    <property type="protein sequence ID" value="KAJ6391748.1"/>
    <property type="molecule type" value="Genomic_DNA"/>
</dbReference>
<sequence>MNYTKNSVPQNDLLLGLDDEDDLDFAKSNRSLKSASYGFACFEGSAQRTTVFDYTRKAVVEEIQRVVHPKELGGSRSPDWLNGGAGSSNTGMSELAREKSSQHFGGRRRGQ</sequence>
<name>A0ABQ9BX13_9ROSI</name>
<comment type="caution">
    <text evidence="2">The sequence shown here is derived from an EMBL/GenBank/DDBJ whole genome shotgun (WGS) entry which is preliminary data.</text>
</comment>
<proteinExistence type="predicted"/>
<feature type="region of interest" description="Disordered" evidence="1">
    <location>
        <begin position="68"/>
        <end position="111"/>
    </location>
</feature>